<feature type="region of interest" description="Disordered" evidence="2">
    <location>
        <begin position="1"/>
        <end position="31"/>
    </location>
</feature>
<evidence type="ECO:0000313" key="4">
    <source>
        <dbReference type="EMBL" id="ROP43616.1"/>
    </source>
</evidence>
<evidence type="ECO:0000256" key="2">
    <source>
        <dbReference type="SAM" id="MobiDB-lite"/>
    </source>
</evidence>
<gene>
    <name evidence="4" type="ORF">EDC03_1209</name>
</gene>
<dbReference type="InterPro" id="IPR050697">
    <property type="entry name" value="Adenylyl/Guanylyl_Cyclase_3/4"/>
</dbReference>
<dbReference type="Proteomes" id="UP000276232">
    <property type="component" value="Unassembled WGS sequence"/>
</dbReference>
<name>A0A3N1HMB2_9ACTN</name>
<comment type="caution">
    <text evidence="4">The sequence shown here is derived from an EMBL/GenBank/DDBJ whole genome shotgun (WGS) entry which is preliminary data.</text>
</comment>
<dbReference type="Gene3D" id="3.30.70.1230">
    <property type="entry name" value="Nucleotide cyclase"/>
    <property type="match status" value="1"/>
</dbReference>
<keyword evidence="5" id="KW-1185">Reference proteome</keyword>
<reference evidence="4 5" key="1">
    <citation type="journal article" date="2015" name="Stand. Genomic Sci.">
        <title>Genomic Encyclopedia of Bacterial and Archaeal Type Strains, Phase III: the genomes of soil and plant-associated and newly described type strains.</title>
        <authorList>
            <person name="Whitman W.B."/>
            <person name="Woyke T."/>
            <person name="Klenk H.P."/>
            <person name="Zhou Y."/>
            <person name="Lilburn T.G."/>
            <person name="Beck B.J."/>
            <person name="De Vos P."/>
            <person name="Vandamme P."/>
            <person name="Eisen J.A."/>
            <person name="Garrity G."/>
            <person name="Hugenholtz P."/>
            <person name="Kyrpides N.C."/>
        </authorList>
    </citation>
    <scope>NUCLEOTIDE SEQUENCE [LARGE SCALE GENOMIC DNA]</scope>
    <source>
        <strain evidence="4 5">CECT 7306</strain>
    </source>
</reference>
<feature type="compositionally biased region" description="Basic and acidic residues" evidence="2">
    <location>
        <begin position="1"/>
        <end position="14"/>
    </location>
</feature>
<dbReference type="AlphaFoldDB" id="A0A3N1HMB2"/>
<dbReference type="GO" id="GO:0035556">
    <property type="term" value="P:intracellular signal transduction"/>
    <property type="evidence" value="ECO:0007669"/>
    <property type="project" value="InterPro"/>
</dbReference>
<dbReference type="PANTHER" id="PTHR43081">
    <property type="entry name" value="ADENYLATE CYCLASE, TERMINAL-DIFFERENTIATION SPECIFIC-RELATED"/>
    <property type="match status" value="1"/>
</dbReference>
<dbReference type="InterPro" id="IPR001054">
    <property type="entry name" value="A/G_cyclase"/>
</dbReference>
<dbReference type="InParanoid" id="A0A3N1HMB2"/>
<organism evidence="4 5">
    <name type="scientific">Pseudokineococcus lusitanus</name>
    <dbReference type="NCBI Taxonomy" id="763993"/>
    <lineage>
        <taxon>Bacteria</taxon>
        <taxon>Bacillati</taxon>
        <taxon>Actinomycetota</taxon>
        <taxon>Actinomycetes</taxon>
        <taxon>Kineosporiales</taxon>
        <taxon>Kineosporiaceae</taxon>
        <taxon>Pseudokineococcus</taxon>
    </lineage>
</organism>
<dbReference type="CDD" id="cd07302">
    <property type="entry name" value="CHD"/>
    <property type="match status" value="1"/>
</dbReference>
<dbReference type="OrthoDB" id="310836at2"/>
<dbReference type="PROSITE" id="PS50125">
    <property type="entry name" value="GUANYLATE_CYCLASE_2"/>
    <property type="match status" value="1"/>
</dbReference>
<protein>
    <submittedName>
        <fullName evidence="4">Adenylate cyclase</fullName>
    </submittedName>
</protein>
<feature type="domain" description="Guanylate cyclase" evidence="3">
    <location>
        <begin position="189"/>
        <end position="298"/>
    </location>
</feature>
<dbReference type="SUPFAM" id="SSF55073">
    <property type="entry name" value="Nucleotide cyclase"/>
    <property type="match status" value="1"/>
</dbReference>
<sequence length="381" mass="40276">MSAGPEHEDAHDGPDGPDGGDGGRPADRRAGSLGSAALEAERSLLGGEPVLSRRDVATAAGVRLRDARRLWRVLGLPNVESSVPAFTQLDVDALTRVTRLVDEVRLGEDLALELARAIGRTMDRLASWHVQQLLEETGSADRVPPLLVKLVEDLQPLLDYTWRRHLASALDQLAADGLAASDVPTVERTVGFADIVSFTSMTSRLSEAELGRLVQRFELTATDVVGRHGGRVITMIGDEVLFACAPGEPGASTALGLAEAMRADPELPPVRVGVATGQVVARLGDLFGTPVNRASRLTAIAQPGTVLADDTTACLLRGTAGDLAVAPLRERELRGLGPVRPWLLHRAGDPLPDDVEGAAADHDDGDLVRLEGLAERPDAPA</sequence>
<evidence type="ECO:0000313" key="5">
    <source>
        <dbReference type="Proteomes" id="UP000276232"/>
    </source>
</evidence>
<dbReference type="GO" id="GO:0004016">
    <property type="term" value="F:adenylate cyclase activity"/>
    <property type="evidence" value="ECO:0007669"/>
    <property type="project" value="UniProtKB-ARBA"/>
</dbReference>
<dbReference type="EMBL" id="RJKN01000003">
    <property type="protein sequence ID" value="ROP43616.1"/>
    <property type="molecule type" value="Genomic_DNA"/>
</dbReference>
<evidence type="ECO:0000256" key="1">
    <source>
        <dbReference type="ARBA" id="ARBA00005381"/>
    </source>
</evidence>
<proteinExistence type="inferred from homology"/>
<evidence type="ECO:0000259" key="3">
    <source>
        <dbReference type="PROSITE" id="PS50125"/>
    </source>
</evidence>
<dbReference type="GO" id="GO:0006171">
    <property type="term" value="P:cAMP biosynthetic process"/>
    <property type="evidence" value="ECO:0007669"/>
    <property type="project" value="TreeGrafter"/>
</dbReference>
<dbReference type="Pfam" id="PF00211">
    <property type="entry name" value="Guanylate_cyc"/>
    <property type="match status" value="1"/>
</dbReference>
<dbReference type="InterPro" id="IPR029787">
    <property type="entry name" value="Nucleotide_cyclase"/>
</dbReference>
<dbReference type="SMART" id="SM00044">
    <property type="entry name" value="CYCc"/>
    <property type="match status" value="1"/>
</dbReference>
<comment type="similarity">
    <text evidence="1">Belongs to the adenylyl cyclase class-3 family.</text>
</comment>
<dbReference type="PANTHER" id="PTHR43081:SF19">
    <property type="entry name" value="PH-SENSITIVE ADENYLATE CYCLASE RV1264"/>
    <property type="match status" value="1"/>
</dbReference>
<accession>A0A3N1HMB2</accession>
<dbReference type="RefSeq" id="WP_123379349.1">
    <property type="nucleotide sequence ID" value="NZ_RJKN01000003.1"/>
</dbReference>